<dbReference type="Proteomes" id="UP000478052">
    <property type="component" value="Unassembled WGS sequence"/>
</dbReference>
<dbReference type="PANTHER" id="PTHR10492">
    <property type="match status" value="1"/>
</dbReference>
<keyword evidence="1" id="KW-0378">Hydrolase</keyword>
<keyword evidence="2" id="KW-1185">Reference proteome</keyword>
<gene>
    <name evidence="1" type="ORF">FWK35_00016066</name>
</gene>
<protein>
    <submittedName>
        <fullName evidence="1">ATP-dependent DNA helicase</fullName>
    </submittedName>
</protein>
<evidence type="ECO:0000313" key="2">
    <source>
        <dbReference type="Proteomes" id="UP000478052"/>
    </source>
</evidence>
<dbReference type="OrthoDB" id="6609532at2759"/>
<accession>A0A6G0Y287</accession>
<dbReference type="AlphaFoldDB" id="A0A6G0Y287"/>
<evidence type="ECO:0000313" key="1">
    <source>
        <dbReference type="EMBL" id="KAF0747996.1"/>
    </source>
</evidence>
<organism evidence="1 2">
    <name type="scientific">Aphis craccivora</name>
    <name type="common">Cowpea aphid</name>
    <dbReference type="NCBI Taxonomy" id="307492"/>
    <lineage>
        <taxon>Eukaryota</taxon>
        <taxon>Metazoa</taxon>
        <taxon>Ecdysozoa</taxon>
        <taxon>Arthropoda</taxon>
        <taxon>Hexapoda</taxon>
        <taxon>Insecta</taxon>
        <taxon>Pterygota</taxon>
        <taxon>Neoptera</taxon>
        <taxon>Paraneoptera</taxon>
        <taxon>Hemiptera</taxon>
        <taxon>Sternorrhyncha</taxon>
        <taxon>Aphidomorpha</taxon>
        <taxon>Aphidoidea</taxon>
        <taxon>Aphididae</taxon>
        <taxon>Aphidini</taxon>
        <taxon>Aphis</taxon>
        <taxon>Aphis</taxon>
    </lineage>
</organism>
<keyword evidence="1" id="KW-0067">ATP-binding</keyword>
<dbReference type="GO" id="GO:0004386">
    <property type="term" value="F:helicase activity"/>
    <property type="evidence" value="ECO:0007669"/>
    <property type="project" value="UniProtKB-KW"/>
</dbReference>
<dbReference type="EMBL" id="VUJU01006641">
    <property type="protein sequence ID" value="KAF0747996.1"/>
    <property type="molecule type" value="Genomic_DNA"/>
</dbReference>
<comment type="caution">
    <text evidence="1">The sequence shown here is derived from an EMBL/GenBank/DDBJ whole genome shotgun (WGS) entry which is preliminary data.</text>
</comment>
<sequence>MAESATLDTPVQLRYLFVTMLMFCDTANPLALYQLTEAYMMEDFNQRLQDVDRARAAGLDGIVQLLRAHGKSLSDYGLPLPDVALLEEEPEDGVLGEIDAVVRWARQLENLNGKQRTVFDRVMAAVDDNRNVSKLFYVDGPGRTGIAASLMDGGMTVHSTFGLPFVVNHHHAVVPRSEDM</sequence>
<name>A0A6G0Y287_APHCR</name>
<keyword evidence="1" id="KW-0347">Helicase</keyword>
<proteinExistence type="predicted"/>
<reference evidence="1 2" key="1">
    <citation type="submission" date="2019-08" db="EMBL/GenBank/DDBJ databases">
        <title>Whole genome of Aphis craccivora.</title>
        <authorList>
            <person name="Voronova N.V."/>
            <person name="Shulinski R.S."/>
            <person name="Bandarenka Y.V."/>
            <person name="Zhorov D.G."/>
            <person name="Warner D."/>
        </authorList>
    </citation>
    <scope>NUCLEOTIDE SEQUENCE [LARGE SCALE GENOMIC DNA]</scope>
    <source>
        <strain evidence="1">180601</strain>
        <tissue evidence="1">Whole Body</tissue>
    </source>
</reference>
<keyword evidence="1" id="KW-0547">Nucleotide-binding</keyword>
<dbReference type="PANTHER" id="PTHR10492:SF57">
    <property type="entry name" value="ATP-DEPENDENT DNA HELICASE"/>
    <property type="match status" value="1"/>
</dbReference>